<dbReference type="OrthoDB" id="412018at2759"/>
<keyword evidence="3" id="KW-1185">Reference proteome</keyword>
<dbReference type="InterPro" id="IPR053714">
    <property type="entry name" value="Iso_Racemase_Enz_sf"/>
</dbReference>
<name>A0A1Y2I9H3_TRAC3</name>
<evidence type="ECO:0000313" key="2">
    <source>
        <dbReference type="EMBL" id="OSC97343.1"/>
    </source>
</evidence>
<dbReference type="InterPro" id="IPR052186">
    <property type="entry name" value="Hydantoin_racemase-like"/>
</dbReference>
<dbReference type="PANTHER" id="PTHR28047:SF5">
    <property type="entry name" value="PROTEIN DCG1"/>
    <property type="match status" value="1"/>
</dbReference>
<protein>
    <recommendedName>
        <fullName evidence="4">Asp/Glu/hydantoin racemase</fullName>
    </recommendedName>
</protein>
<evidence type="ECO:0000256" key="1">
    <source>
        <dbReference type="ARBA" id="ARBA00038414"/>
    </source>
</evidence>
<sequence length="241" mass="25157">MSRPLKILVINPNSSQSMTDALKPILSDLEHPGLDLRYYTGPAGLSPPSINDSTTSILSAAYCFQELKGRDVVGEESKASAPDGYLVACFSDHPLVGMLRENTSKPVVGIFEASIMHAIGLGQPFGIVTTGRYWEQALPAGVKRIFGSADMGGAFVGVESTGMTAGELHATPQDVVSGRIAAATARAIAKGARTIVMGCAGMSGMEAAVRMGCNGDEVRVVDPVRSGITTLDGLIRAQKTC</sequence>
<reference evidence="2 3" key="1">
    <citation type="journal article" date="2015" name="Biotechnol. Biofuels">
        <title>Enhanced degradation of softwood versus hardwood by the white-rot fungus Pycnoporus coccineus.</title>
        <authorList>
            <person name="Couturier M."/>
            <person name="Navarro D."/>
            <person name="Chevret D."/>
            <person name="Henrissat B."/>
            <person name="Piumi F."/>
            <person name="Ruiz-Duenas F.J."/>
            <person name="Martinez A.T."/>
            <person name="Grigoriev I.V."/>
            <person name="Riley R."/>
            <person name="Lipzen A."/>
            <person name="Berrin J.G."/>
            <person name="Master E.R."/>
            <person name="Rosso M.N."/>
        </authorList>
    </citation>
    <scope>NUCLEOTIDE SEQUENCE [LARGE SCALE GENOMIC DNA]</scope>
    <source>
        <strain evidence="2 3">BRFM310</strain>
    </source>
</reference>
<organism evidence="2 3">
    <name type="scientific">Trametes coccinea (strain BRFM310)</name>
    <name type="common">Pycnoporus coccineus</name>
    <dbReference type="NCBI Taxonomy" id="1353009"/>
    <lineage>
        <taxon>Eukaryota</taxon>
        <taxon>Fungi</taxon>
        <taxon>Dikarya</taxon>
        <taxon>Basidiomycota</taxon>
        <taxon>Agaricomycotina</taxon>
        <taxon>Agaricomycetes</taxon>
        <taxon>Polyporales</taxon>
        <taxon>Polyporaceae</taxon>
        <taxon>Trametes</taxon>
    </lineage>
</organism>
<dbReference type="AlphaFoldDB" id="A0A1Y2I9H3"/>
<dbReference type="Gene3D" id="3.40.50.12500">
    <property type="match status" value="1"/>
</dbReference>
<gene>
    <name evidence="2" type="ORF">PYCCODRAFT_1440324</name>
</gene>
<evidence type="ECO:0008006" key="4">
    <source>
        <dbReference type="Google" id="ProtNLM"/>
    </source>
</evidence>
<dbReference type="Proteomes" id="UP000193067">
    <property type="component" value="Unassembled WGS sequence"/>
</dbReference>
<dbReference type="Pfam" id="PF01177">
    <property type="entry name" value="Asp_Glu_race"/>
    <property type="match status" value="1"/>
</dbReference>
<proteinExistence type="inferred from homology"/>
<dbReference type="EMBL" id="KZ084153">
    <property type="protein sequence ID" value="OSC97343.1"/>
    <property type="molecule type" value="Genomic_DNA"/>
</dbReference>
<dbReference type="InterPro" id="IPR015942">
    <property type="entry name" value="Asp/Glu/hydantoin_racemase"/>
</dbReference>
<evidence type="ECO:0000313" key="3">
    <source>
        <dbReference type="Proteomes" id="UP000193067"/>
    </source>
</evidence>
<dbReference type="GO" id="GO:0047661">
    <property type="term" value="F:amino-acid racemase activity"/>
    <property type="evidence" value="ECO:0007669"/>
    <property type="project" value="InterPro"/>
</dbReference>
<dbReference type="PANTHER" id="PTHR28047">
    <property type="entry name" value="PROTEIN DCG1"/>
    <property type="match status" value="1"/>
</dbReference>
<comment type="similarity">
    <text evidence="1">Belongs to the HyuE racemase family.</text>
</comment>
<dbReference type="STRING" id="1353009.A0A1Y2I9H3"/>
<accession>A0A1Y2I9H3</accession>